<sequence length="77" mass="8665">MDWYRLGRSPPIWGASYLPTTPSGTIAFFGSLATFASETNELSQMASKRDLHGITAKVRRWRNHAVETNRAPSRDRA</sequence>
<dbReference type="EMBL" id="FTPD01000003">
    <property type="protein sequence ID" value="SIT53235.1"/>
    <property type="molecule type" value="Genomic_DNA"/>
</dbReference>
<protein>
    <submittedName>
        <fullName evidence="1">Uncharacterized protein</fullName>
    </submittedName>
</protein>
<proteinExistence type="predicted"/>
<gene>
    <name evidence="1" type="ORF">BQ8794_110041</name>
</gene>
<reference evidence="2" key="1">
    <citation type="submission" date="2017-01" db="EMBL/GenBank/DDBJ databases">
        <authorList>
            <person name="Brunel B."/>
        </authorList>
    </citation>
    <scope>NUCLEOTIDE SEQUENCE [LARGE SCALE GENOMIC DNA]</scope>
</reference>
<evidence type="ECO:0000313" key="2">
    <source>
        <dbReference type="Proteomes" id="UP000188388"/>
    </source>
</evidence>
<dbReference type="AlphaFoldDB" id="A0A1R3V021"/>
<organism evidence="1 2">
    <name type="scientific">Mesorhizobium prunaredense</name>
    <dbReference type="NCBI Taxonomy" id="1631249"/>
    <lineage>
        <taxon>Bacteria</taxon>
        <taxon>Pseudomonadati</taxon>
        <taxon>Pseudomonadota</taxon>
        <taxon>Alphaproteobacteria</taxon>
        <taxon>Hyphomicrobiales</taxon>
        <taxon>Phyllobacteriaceae</taxon>
        <taxon>Mesorhizobium</taxon>
    </lineage>
</organism>
<evidence type="ECO:0000313" key="1">
    <source>
        <dbReference type="EMBL" id="SIT53235.1"/>
    </source>
</evidence>
<dbReference type="Proteomes" id="UP000188388">
    <property type="component" value="Unassembled WGS sequence"/>
</dbReference>
<accession>A0A1R3V021</accession>
<name>A0A1R3V021_9HYPH</name>
<keyword evidence="2" id="KW-1185">Reference proteome</keyword>